<dbReference type="SMART" id="SM01092">
    <property type="entry name" value="CO_deh_flav_C"/>
    <property type="match status" value="1"/>
</dbReference>
<evidence type="ECO:0000259" key="4">
    <source>
        <dbReference type="PROSITE" id="PS51387"/>
    </source>
</evidence>
<sequence>MKPPAFDYHAPETLAEAVRVLAETAPHGSVLAGGQSLIPLLNMRLAAPRHVVDITRVPGLDRVGTGTGGVTVGALVRHTDLAADPAAAEAVPLLRQGLRLVAHPVIRNRGTTVGSIAHADPSAEMAAALALLGGEVRVANAAGTRTIAAADLFTGYLETSLERGELITAAFFPAQGPATGSAFAEVARRHGDYAVCGVAALVALDPDLRITGAKAAYLSMGPTPAVLDLTEAVAGLVPAHGPVAPGDSDRYAAAGDLAAARTGPDAAADIHATAEYRTHLARVLTVRALREAGAHAVSRATERAAAGAGRA</sequence>
<feature type="domain" description="FAD-binding PCMH-type" evidence="4">
    <location>
        <begin position="1"/>
        <end position="177"/>
    </location>
</feature>
<dbReference type="InterPro" id="IPR002346">
    <property type="entry name" value="Mopterin_DH_FAD-bd"/>
</dbReference>
<protein>
    <submittedName>
        <fullName evidence="5">Carbon-monoxide dehydrogenase medium subunit</fullName>
    </submittedName>
</protein>
<dbReference type="Gene3D" id="3.30.465.10">
    <property type="match status" value="1"/>
</dbReference>
<accession>A0A2P8CVY6</accession>
<evidence type="ECO:0000313" key="5">
    <source>
        <dbReference type="EMBL" id="PSK89142.1"/>
    </source>
</evidence>
<dbReference type="Proteomes" id="UP000240542">
    <property type="component" value="Unassembled WGS sequence"/>
</dbReference>
<dbReference type="Pfam" id="PF00941">
    <property type="entry name" value="FAD_binding_5"/>
    <property type="match status" value="1"/>
</dbReference>
<evidence type="ECO:0000256" key="1">
    <source>
        <dbReference type="ARBA" id="ARBA00022630"/>
    </source>
</evidence>
<dbReference type="InterPro" id="IPR051312">
    <property type="entry name" value="Diverse_Substr_Oxidored"/>
</dbReference>
<dbReference type="OrthoDB" id="9793944at2"/>
<name>A0A2P8CVY6_9ACTN</name>
<keyword evidence="3" id="KW-0560">Oxidoreductase</keyword>
<dbReference type="InterPro" id="IPR016166">
    <property type="entry name" value="FAD-bd_PCMH"/>
</dbReference>
<dbReference type="InterPro" id="IPR005107">
    <property type="entry name" value="CO_DH_flav_C"/>
</dbReference>
<dbReference type="GO" id="GO:0071949">
    <property type="term" value="F:FAD binding"/>
    <property type="evidence" value="ECO:0007669"/>
    <property type="project" value="InterPro"/>
</dbReference>
<evidence type="ECO:0000256" key="2">
    <source>
        <dbReference type="ARBA" id="ARBA00022827"/>
    </source>
</evidence>
<keyword evidence="2" id="KW-0274">FAD</keyword>
<keyword evidence="6" id="KW-1185">Reference proteome</keyword>
<dbReference type="PANTHER" id="PTHR42659:SF2">
    <property type="entry name" value="XANTHINE DEHYDROGENASE SUBUNIT C-RELATED"/>
    <property type="match status" value="1"/>
</dbReference>
<organism evidence="5 6">
    <name type="scientific">Murinocardiopsis flavida</name>
    <dbReference type="NCBI Taxonomy" id="645275"/>
    <lineage>
        <taxon>Bacteria</taxon>
        <taxon>Bacillati</taxon>
        <taxon>Actinomycetota</taxon>
        <taxon>Actinomycetes</taxon>
        <taxon>Streptosporangiales</taxon>
        <taxon>Nocardiopsidaceae</taxon>
        <taxon>Murinocardiopsis</taxon>
    </lineage>
</organism>
<dbReference type="SUPFAM" id="SSF56176">
    <property type="entry name" value="FAD-binding/transporter-associated domain-like"/>
    <property type="match status" value="1"/>
</dbReference>
<dbReference type="InterPro" id="IPR036318">
    <property type="entry name" value="FAD-bd_PCMH-like_sf"/>
</dbReference>
<dbReference type="InterPro" id="IPR016169">
    <property type="entry name" value="FAD-bd_PCMH_sub2"/>
</dbReference>
<reference evidence="5 6" key="1">
    <citation type="submission" date="2018-03" db="EMBL/GenBank/DDBJ databases">
        <title>Genomic Encyclopedia of Archaeal and Bacterial Type Strains, Phase II (KMG-II): from individual species to whole genera.</title>
        <authorList>
            <person name="Goeker M."/>
        </authorList>
    </citation>
    <scope>NUCLEOTIDE SEQUENCE [LARGE SCALE GENOMIC DNA]</scope>
    <source>
        <strain evidence="5 6">DSM 45312</strain>
    </source>
</reference>
<comment type="caution">
    <text evidence="5">The sequence shown here is derived from an EMBL/GenBank/DDBJ whole genome shotgun (WGS) entry which is preliminary data.</text>
</comment>
<dbReference type="InterPro" id="IPR016167">
    <property type="entry name" value="FAD-bd_PCMH_sub1"/>
</dbReference>
<dbReference type="GO" id="GO:0016491">
    <property type="term" value="F:oxidoreductase activity"/>
    <property type="evidence" value="ECO:0007669"/>
    <property type="project" value="UniProtKB-KW"/>
</dbReference>
<keyword evidence="1" id="KW-0285">Flavoprotein</keyword>
<evidence type="ECO:0000256" key="3">
    <source>
        <dbReference type="ARBA" id="ARBA00023002"/>
    </source>
</evidence>
<dbReference type="RefSeq" id="WP_106586241.1">
    <property type="nucleotide sequence ID" value="NZ_PYGA01000027.1"/>
</dbReference>
<dbReference type="Pfam" id="PF03450">
    <property type="entry name" value="CO_deh_flav_C"/>
    <property type="match status" value="1"/>
</dbReference>
<gene>
    <name evidence="5" type="ORF">CLV63_12715</name>
</gene>
<dbReference type="PANTHER" id="PTHR42659">
    <property type="entry name" value="XANTHINE DEHYDROGENASE SUBUNIT C-RELATED"/>
    <property type="match status" value="1"/>
</dbReference>
<dbReference type="PROSITE" id="PS51387">
    <property type="entry name" value="FAD_PCMH"/>
    <property type="match status" value="1"/>
</dbReference>
<proteinExistence type="predicted"/>
<dbReference type="EMBL" id="PYGA01000027">
    <property type="protein sequence ID" value="PSK89142.1"/>
    <property type="molecule type" value="Genomic_DNA"/>
</dbReference>
<dbReference type="SUPFAM" id="SSF55447">
    <property type="entry name" value="CO dehydrogenase flavoprotein C-terminal domain-like"/>
    <property type="match status" value="1"/>
</dbReference>
<dbReference type="AlphaFoldDB" id="A0A2P8CVY6"/>
<dbReference type="InterPro" id="IPR036683">
    <property type="entry name" value="CO_DH_flav_C_dom_sf"/>
</dbReference>
<dbReference type="Gene3D" id="3.30.390.50">
    <property type="entry name" value="CO dehydrogenase flavoprotein, C-terminal domain"/>
    <property type="match status" value="1"/>
</dbReference>
<dbReference type="Gene3D" id="3.30.43.10">
    <property type="entry name" value="Uridine Diphospho-n-acetylenolpyruvylglucosamine Reductase, domain 2"/>
    <property type="match status" value="1"/>
</dbReference>
<evidence type="ECO:0000313" key="6">
    <source>
        <dbReference type="Proteomes" id="UP000240542"/>
    </source>
</evidence>